<dbReference type="InterPro" id="IPR014757">
    <property type="entry name" value="Tscrpt_reg_IclR_C"/>
</dbReference>
<dbReference type="InterPro" id="IPR029016">
    <property type="entry name" value="GAF-like_dom_sf"/>
</dbReference>
<dbReference type="Proteomes" id="UP000538292">
    <property type="component" value="Unassembled WGS sequence"/>
</dbReference>
<proteinExistence type="predicted"/>
<dbReference type="PROSITE" id="PS51078">
    <property type="entry name" value="ICLR_ED"/>
    <property type="match status" value="1"/>
</dbReference>
<dbReference type="SMART" id="SM00346">
    <property type="entry name" value="HTH_ICLR"/>
    <property type="match status" value="1"/>
</dbReference>
<dbReference type="PANTHER" id="PTHR30136:SF35">
    <property type="entry name" value="HTH-TYPE TRANSCRIPTIONAL REGULATOR RV1719"/>
    <property type="match status" value="1"/>
</dbReference>
<dbReference type="AlphaFoldDB" id="A0A7W1XSV1"/>
<accession>A0A7W1XSV1</accession>
<dbReference type="PROSITE" id="PS51077">
    <property type="entry name" value="HTH_ICLR"/>
    <property type="match status" value="1"/>
</dbReference>
<keyword evidence="1" id="KW-0805">Transcription regulation</keyword>
<sequence length="255" mass="29059">MRRINIEPNKSLLKAIQILECFSENKQFLTAETISRLTGFPKTTVYRTLYTLEMAGLIHFREENNTYCLGVKLLEFGGIVLSRFHIRYYASPYLTPLHHQTGFTVLLGILEGDRLMYIDKRESYEHHKYTSPIGKARSPHYGILGKTLMASLDDEKIQEILDNIPLKSYTDQSITDPASFRMELKKIREKGYAIDQEEVVPHVFGVGAPIKNKWGKTVAAIAVVGPKKAFLEFPLTEIVLKVQHCVKQIASEINT</sequence>
<dbReference type="Gene3D" id="1.10.10.10">
    <property type="entry name" value="Winged helix-like DNA-binding domain superfamily/Winged helix DNA-binding domain"/>
    <property type="match status" value="1"/>
</dbReference>
<evidence type="ECO:0000259" key="5">
    <source>
        <dbReference type="PROSITE" id="PS51078"/>
    </source>
</evidence>
<dbReference type="GO" id="GO:0003677">
    <property type="term" value="F:DNA binding"/>
    <property type="evidence" value="ECO:0007669"/>
    <property type="project" value="UniProtKB-KW"/>
</dbReference>
<dbReference type="Pfam" id="PF01614">
    <property type="entry name" value="IclR_C"/>
    <property type="match status" value="1"/>
</dbReference>
<protein>
    <submittedName>
        <fullName evidence="6">IclR family transcriptional regulator</fullName>
    </submittedName>
</protein>
<dbReference type="InterPro" id="IPR036388">
    <property type="entry name" value="WH-like_DNA-bd_sf"/>
</dbReference>
<dbReference type="Gene3D" id="3.30.450.40">
    <property type="match status" value="1"/>
</dbReference>
<keyword evidence="3" id="KW-0804">Transcription</keyword>
<comment type="caution">
    <text evidence="6">The sequence shown here is derived from an EMBL/GenBank/DDBJ whole genome shotgun (WGS) entry which is preliminary data.</text>
</comment>
<dbReference type="RefSeq" id="WP_181740121.1">
    <property type="nucleotide sequence ID" value="NZ_JACEOL010000030.1"/>
</dbReference>
<dbReference type="InterPro" id="IPR005471">
    <property type="entry name" value="Tscrpt_reg_IclR_N"/>
</dbReference>
<keyword evidence="2" id="KW-0238">DNA-binding</keyword>
<evidence type="ECO:0000256" key="3">
    <source>
        <dbReference type="ARBA" id="ARBA00023163"/>
    </source>
</evidence>
<feature type="domain" description="IclR-ED" evidence="5">
    <location>
        <begin position="72"/>
        <end position="255"/>
    </location>
</feature>
<evidence type="ECO:0000256" key="2">
    <source>
        <dbReference type="ARBA" id="ARBA00023125"/>
    </source>
</evidence>
<evidence type="ECO:0000259" key="4">
    <source>
        <dbReference type="PROSITE" id="PS51077"/>
    </source>
</evidence>
<dbReference type="SUPFAM" id="SSF46785">
    <property type="entry name" value="Winged helix' DNA-binding domain"/>
    <property type="match status" value="1"/>
</dbReference>
<evidence type="ECO:0000313" key="7">
    <source>
        <dbReference type="Proteomes" id="UP000538292"/>
    </source>
</evidence>
<dbReference type="GO" id="GO:0045892">
    <property type="term" value="P:negative regulation of DNA-templated transcription"/>
    <property type="evidence" value="ECO:0007669"/>
    <property type="project" value="TreeGrafter"/>
</dbReference>
<keyword evidence="7" id="KW-1185">Reference proteome</keyword>
<dbReference type="PANTHER" id="PTHR30136">
    <property type="entry name" value="HELIX-TURN-HELIX TRANSCRIPTIONAL REGULATOR, ICLR FAMILY"/>
    <property type="match status" value="1"/>
</dbReference>
<dbReference type="InterPro" id="IPR036390">
    <property type="entry name" value="WH_DNA-bd_sf"/>
</dbReference>
<reference evidence="6 7" key="1">
    <citation type="submission" date="2020-07" db="EMBL/GenBank/DDBJ databases">
        <title>Thermoactinomyces phylogeny.</title>
        <authorList>
            <person name="Dunlap C."/>
        </authorList>
    </citation>
    <scope>NUCLEOTIDE SEQUENCE [LARGE SCALE GENOMIC DNA]</scope>
    <source>
        <strain evidence="6 7">AMNI-1</strain>
    </source>
</reference>
<dbReference type="EMBL" id="JACEOL010000030">
    <property type="protein sequence ID" value="MBA4602522.1"/>
    <property type="molecule type" value="Genomic_DNA"/>
</dbReference>
<gene>
    <name evidence="6" type="ORF">H2C83_09390</name>
</gene>
<dbReference type="InterPro" id="IPR050707">
    <property type="entry name" value="HTH_MetabolicPath_Reg"/>
</dbReference>
<dbReference type="Pfam" id="PF09339">
    <property type="entry name" value="HTH_IclR"/>
    <property type="match status" value="1"/>
</dbReference>
<evidence type="ECO:0000313" key="6">
    <source>
        <dbReference type="EMBL" id="MBA4602522.1"/>
    </source>
</evidence>
<name>A0A7W1XSV1_9BACL</name>
<organism evidence="6 7">
    <name type="scientific">Thermoactinomyces mirandus</name>
    <dbReference type="NCBI Taxonomy" id="2756294"/>
    <lineage>
        <taxon>Bacteria</taxon>
        <taxon>Bacillati</taxon>
        <taxon>Bacillota</taxon>
        <taxon>Bacilli</taxon>
        <taxon>Bacillales</taxon>
        <taxon>Thermoactinomycetaceae</taxon>
        <taxon>Thermoactinomyces</taxon>
    </lineage>
</organism>
<evidence type="ECO:0000256" key="1">
    <source>
        <dbReference type="ARBA" id="ARBA00023015"/>
    </source>
</evidence>
<dbReference type="GO" id="GO:0003700">
    <property type="term" value="F:DNA-binding transcription factor activity"/>
    <property type="evidence" value="ECO:0007669"/>
    <property type="project" value="TreeGrafter"/>
</dbReference>
<dbReference type="SUPFAM" id="SSF55781">
    <property type="entry name" value="GAF domain-like"/>
    <property type="match status" value="1"/>
</dbReference>
<feature type="domain" description="HTH iclR-type" evidence="4">
    <location>
        <begin position="9"/>
        <end position="71"/>
    </location>
</feature>